<feature type="region of interest" description="Disordered" evidence="1">
    <location>
        <begin position="1"/>
        <end position="32"/>
    </location>
</feature>
<reference evidence="2 3" key="1">
    <citation type="submission" date="2015-04" db="EMBL/GenBank/DDBJ databases">
        <authorList>
            <person name="Syromyatnikov M.Y."/>
            <person name="Popov V.N."/>
        </authorList>
    </citation>
    <scope>NUCLEOTIDE SEQUENCE [LARGE SCALE GENOMIC DNA]</scope>
    <source>
        <strain evidence="2">WF-38-12</strain>
    </source>
</reference>
<evidence type="ECO:0000313" key="2">
    <source>
        <dbReference type="EMBL" id="CRG86699.1"/>
    </source>
</evidence>
<evidence type="ECO:0000313" key="3">
    <source>
        <dbReference type="Proteomes" id="UP000054383"/>
    </source>
</evidence>
<dbReference type="AlphaFoldDB" id="A0A0U1LTG2"/>
<organism evidence="2 3">
    <name type="scientific">Talaromyces islandicus</name>
    <name type="common">Penicillium islandicum</name>
    <dbReference type="NCBI Taxonomy" id="28573"/>
    <lineage>
        <taxon>Eukaryota</taxon>
        <taxon>Fungi</taxon>
        <taxon>Dikarya</taxon>
        <taxon>Ascomycota</taxon>
        <taxon>Pezizomycotina</taxon>
        <taxon>Eurotiomycetes</taxon>
        <taxon>Eurotiomycetidae</taxon>
        <taxon>Eurotiales</taxon>
        <taxon>Trichocomaceae</taxon>
        <taxon>Talaromyces</taxon>
        <taxon>Talaromyces sect. Islandici</taxon>
    </lineage>
</organism>
<sequence>MDNKVERTSDSSTGSLVGNPPNGTNVDDSTTSNWSDQFLYIPTSSSSSNEVGFTSDSSSNATTTEFIFYGQTLLIKDDSGNIVSSFYARQSSSEGEGVYSLLWNVTDDDAVFPVSLRAVAPSNA</sequence>
<accession>A0A0U1LTG2</accession>
<name>A0A0U1LTG2_TALIS</name>
<dbReference type="OMA" id="RRESQCN"/>
<dbReference type="Proteomes" id="UP000054383">
    <property type="component" value="Unassembled WGS sequence"/>
</dbReference>
<keyword evidence="3" id="KW-1185">Reference proteome</keyword>
<proteinExistence type="predicted"/>
<protein>
    <submittedName>
        <fullName evidence="2">Uncharacterized protein</fullName>
    </submittedName>
</protein>
<evidence type="ECO:0000256" key="1">
    <source>
        <dbReference type="SAM" id="MobiDB-lite"/>
    </source>
</evidence>
<feature type="compositionally biased region" description="Polar residues" evidence="1">
    <location>
        <begin position="10"/>
        <end position="32"/>
    </location>
</feature>
<dbReference type="OrthoDB" id="4224484at2759"/>
<dbReference type="EMBL" id="CVMT01000003">
    <property type="protein sequence ID" value="CRG86699.1"/>
    <property type="molecule type" value="Genomic_DNA"/>
</dbReference>
<gene>
    <name evidence="2" type="ORF">PISL3812_03709</name>
</gene>